<accession>A0A8J8N9D0</accession>
<dbReference type="AlphaFoldDB" id="A0A8J8N9D0"/>
<gene>
    <name evidence="2" type="ORF">FGO68_gene14983</name>
</gene>
<evidence type="ECO:0000313" key="3">
    <source>
        <dbReference type="Proteomes" id="UP000785679"/>
    </source>
</evidence>
<comment type="caution">
    <text evidence="2">The sequence shown here is derived from an EMBL/GenBank/DDBJ whole genome shotgun (WGS) entry which is preliminary data.</text>
</comment>
<reference evidence="2" key="1">
    <citation type="submission" date="2019-06" db="EMBL/GenBank/DDBJ databases">
        <authorList>
            <person name="Zheng W."/>
        </authorList>
    </citation>
    <scope>NUCLEOTIDE SEQUENCE</scope>
    <source>
        <strain evidence="2">QDHG01</strain>
    </source>
</reference>
<keyword evidence="3" id="KW-1185">Reference proteome</keyword>
<name>A0A8J8N9D0_HALGN</name>
<protein>
    <submittedName>
        <fullName evidence="2">Uncharacterized protein</fullName>
    </submittedName>
</protein>
<feature type="signal peptide" evidence="1">
    <location>
        <begin position="1"/>
        <end position="18"/>
    </location>
</feature>
<dbReference type="EMBL" id="RRYP01033097">
    <property type="protein sequence ID" value="TNV70763.1"/>
    <property type="molecule type" value="Genomic_DNA"/>
</dbReference>
<dbReference type="Proteomes" id="UP000785679">
    <property type="component" value="Unassembled WGS sequence"/>
</dbReference>
<sequence>MPLVLHVLQQFLTYSAEACHTPKKANPLPEKVRATLSPNCVLQSCSYLTFGMKEAKYCLAEACNHLGKLVLYTGGESFC</sequence>
<evidence type="ECO:0000256" key="1">
    <source>
        <dbReference type="SAM" id="SignalP"/>
    </source>
</evidence>
<keyword evidence="1" id="KW-0732">Signal</keyword>
<organism evidence="2 3">
    <name type="scientific">Halteria grandinella</name>
    <dbReference type="NCBI Taxonomy" id="5974"/>
    <lineage>
        <taxon>Eukaryota</taxon>
        <taxon>Sar</taxon>
        <taxon>Alveolata</taxon>
        <taxon>Ciliophora</taxon>
        <taxon>Intramacronucleata</taxon>
        <taxon>Spirotrichea</taxon>
        <taxon>Stichotrichia</taxon>
        <taxon>Sporadotrichida</taxon>
        <taxon>Halteriidae</taxon>
        <taxon>Halteria</taxon>
    </lineage>
</organism>
<feature type="chain" id="PRO_5035317166" evidence="1">
    <location>
        <begin position="19"/>
        <end position="79"/>
    </location>
</feature>
<evidence type="ECO:0000313" key="2">
    <source>
        <dbReference type="EMBL" id="TNV70763.1"/>
    </source>
</evidence>
<proteinExistence type="predicted"/>